<dbReference type="GO" id="GO:0016989">
    <property type="term" value="F:sigma factor antagonist activity"/>
    <property type="evidence" value="ECO:0007669"/>
    <property type="project" value="TreeGrafter"/>
</dbReference>
<dbReference type="RefSeq" id="WP_068397106.1">
    <property type="nucleotide sequence ID" value="NZ_CP014504.1"/>
</dbReference>
<keyword evidence="1" id="KW-0812">Transmembrane</keyword>
<evidence type="ECO:0000256" key="1">
    <source>
        <dbReference type="SAM" id="Phobius"/>
    </source>
</evidence>
<evidence type="ECO:0000313" key="5">
    <source>
        <dbReference type="Proteomes" id="UP000071561"/>
    </source>
</evidence>
<dbReference type="EMBL" id="CP014504">
    <property type="protein sequence ID" value="AMP97870.1"/>
    <property type="molecule type" value="Genomic_DNA"/>
</dbReference>
<dbReference type="PIRSF" id="PIRSF018266">
    <property type="entry name" value="FecR"/>
    <property type="match status" value="1"/>
</dbReference>
<dbReference type="PANTHER" id="PTHR30273">
    <property type="entry name" value="PERIPLASMIC SIGNAL SENSOR AND SIGMA FACTOR ACTIVATOR FECR-RELATED"/>
    <property type="match status" value="1"/>
</dbReference>
<reference evidence="4 5" key="1">
    <citation type="submission" date="2016-03" db="EMBL/GenBank/DDBJ databases">
        <title>Complete genome sequence of Pedobacter cryoconitis PAMC 27485.</title>
        <authorList>
            <person name="Lee J."/>
            <person name="Kim O.-S."/>
        </authorList>
    </citation>
    <scope>NUCLEOTIDE SEQUENCE [LARGE SCALE GENOMIC DNA]</scope>
    <source>
        <strain evidence="4 5">PAMC 27485</strain>
    </source>
</reference>
<accession>A0A127V9I8</accession>
<keyword evidence="1" id="KW-0472">Membrane</keyword>
<dbReference type="Gene3D" id="2.60.120.1440">
    <property type="match status" value="1"/>
</dbReference>
<name>A0A127V9I8_9SPHI</name>
<organism evidence="4 5">
    <name type="scientific">Pedobacter cryoconitis</name>
    <dbReference type="NCBI Taxonomy" id="188932"/>
    <lineage>
        <taxon>Bacteria</taxon>
        <taxon>Pseudomonadati</taxon>
        <taxon>Bacteroidota</taxon>
        <taxon>Sphingobacteriia</taxon>
        <taxon>Sphingobacteriales</taxon>
        <taxon>Sphingobacteriaceae</taxon>
        <taxon>Pedobacter</taxon>
    </lineage>
</organism>
<dbReference type="PATRIC" id="fig|188932.3.peg.958"/>
<keyword evidence="1" id="KW-1133">Transmembrane helix</keyword>
<dbReference type="Gene3D" id="3.55.50.30">
    <property type="match status" value="1"/>
</dbReference>
<evidence type="ECO:0000313" key="4">
    <source>
        <dbReference type="EMBL" id="AMP97870.1"/>
    </source>
</evidence>
<evidence type="ECO:0000259" key="3">
    <source>
        <dbReference type="Pfam" id="PF16344"/>
    </source>
</evidence>
<sequence>MIKPNPDLTHYNLEDFVTDLSFISWVLLPNPELSAYWENVRFSHPEQIKNMEQASKIISGITLKPAIFDQQEEDVLWDNIAAKTTIHQISHTTKLWRIISTAAVLLLVGGAFFLYQANRQVTYITAFGEKRTIILPDHSQVVLNANSKLHYLKNWGSNKKREVWISGEAFFVVNHLHQSGTILPGDNFVVHAGQLAIEVLGTTFNVNDRRGLINVSLVTGKVSLAVKAKKFVMKPGEVFEYQSGQDTIIRKKTKAVQKIVWRNNKLEFSQTPVIEVFKQIEDLYGYKVVVRNPKILEKKLTGTFVTGSESAFLKGLSIALDITFTKSSSKQLIVQ</sequence>
<dbReference type="AlphaFoldDB" id="A0A127V9I8"/>
<feature type="domain" description="Protein FecR C-terminal" evidence="3">
    <location>
        <begin position="265"/>
        <end position="332"/>
    </location>
</feature>
<feature type="domain" description="FecR protein" evidence="2">
    <location>
        <begin position="122"/>
        <end position="222"/>
    </location>
</feature>
<dbReference type="KEGG" id="pcm:AY601_0930"/>
<keyword evidence="5" id="KW-1185">Reference proteome</keyword>
<proteinExistence type="predicted"/>
<gene>
    <name evidence="4" type="ORF">AY601_0930</name>
</gene>
<dbReference type="OrthoDB" id="1523489at2"/>
<dbReference type="PANTHER" id="PTHR30273:SF2">
    <property type="entry name" value="PROTEIN FECR"/>
    <property type="match status" value="1"/>
</dbReference>
<dbReference type="Pfam" id="PF04773">
    <property type="entry name" value="FecR"/>
    <property type="match status" value="1"/>
</dbReference>
<dbReference type="InterPro" id="IPR012373">
    <property type="entry name" value="Ferrdict_sens_TM"/>
</dbReference>
<dbReference type="Proteomes" id="UP000071561">
    <property type="component" value="Chromosome"/>
</dbReference>
<dbReference type="InterPro" id="IPR032508">
    <property type="entry name" value="FecR_C"/>
</dbReference>
<feature type="transmembrane region" description="Helical" evidence="1">
    <location>
        <begin position="95"/>
        <end position="115"/>
    </location>
</feature>
<evidence type="ECO:0000259" key="2">
    <source>
        <dbReference type="Pfam" id="PF04773"/>
    </source>
</evidence>
<dbReference type="Pfam" id="PF16344">
    <property type="entry name" value="FecR_C"/>
    <property type="match status" value="1"/>
</dbReference>
<dbReference type="InterPro" id="IPR006860">
    <property type="entry name" value="FecR"/>
</dbReference>
<protein>
    <submittedName>
        <fullName evidence="4">Uncharacterized protein</fullName>
    </submittedName>
</protein>